<proteinExistence type="predicted"/>
<evidence type="ECO:0000259" key="3">
    <source>
        <dbReference type="SMART" id="SM00776"/>
    </source>
</evidence>
<dbReference type="EMBL" id="JBHTLK010000138">
    <property type="protein sequence ID" value="MFD1150085.1"/>
    <property type="molecule type" value="Genomic_DNA"/>
</dbReference>
<feature type="compositionally biased region" description="Low complexity" evidence="1">
    <location>
        <begin position="42"/>
        <end position="53"/>
    </location>
</feature>
<organism evidence="4 5">
    <name type="scientific">Saccharothrix hoggarensis</name>
    <dbReference type="NCBI Taxonomy" id="913853"/>
    <lineage>
        <taxon>Bacteria</taxon>
        <taxon>Bacillati</taxon>
        <taxon>Actinomycetota</taxon>
        <taxon>Actinomycetes</taxon>
        <taxon>Pseudonocardiales</taxon>
        <taxon>Pseudonocardiaceae</taxon>
        <taxon>Saccharothrix</taxon>
    </lineage>
</organism>
<sequence>MDDRDREPARAGGRGRTVALLSAAGVAVLALGVVIGTRLDTSSTSAAADSPPTSATPPTTPATVVTSESIAMLRPGATWLADLAPVDSSSIDDMYVESPWTAAAARVRGVTYGKAVSATGAWCSSAQLVFALDGKYDKFSAHVGIAEDSLETKGLDFYVLADDKRVAEIPDVGLTPQPVDISVAGASRLAIGVEPTASDLSDCPGPERVGVWADPSLTAATPPN</sequence>
<keyword evidence="2" id="KW-0472">Membrane</keyword>
<keyword evidence="5" id="KW-1185">Reference proteome</keyword>
<evidence type="ECO:0000256" key="2">
    <source>
        <dbReference type="SAM" id="Phobius"/>
    </source>
</evidence>
<dbReference type="InterPro" id="IPR013222">
    <property type="entry name" value="Glyco_hyd_98_carb-bd"/>
</dbReference>
<dbReference type="SUPFAM" id="SSF49785">
    <property type="entry name" value="Galactose-binding domain-like"/>
    <property type="match status" value="1"/>
</dbReference>
<dbReference type="RefSeq" id="WP_380725861.1">
    <property type="nucleotide sequence ID" value="NZ_JBHTLK010000138.1"/>
</dbReference>
<keyword evidence="2" id="KW-1133">Transmembrane helix</keyword>
<dbReference type="InterPro" id="IPR008979">
    <property type="entry name" value="Galactose-bd-like_sf"/>
</dbReference>
<feature type="domain" description="Glycosyl hydrolase family 98 putative carbohydrate-binding module" evidence="3">
    <location>
        <begin position="74"/>
        <end position="219"/>
    </location>
</feature>
<accession>A0ABW3QZC2</accession>
<dbReference type="SMART" id="SM00776">
    <property type="entry name" value="NPCBM"/>
    <property type="match status" value="1"/>
</dbReference>
<evidence type="ECO:0000256" key="1">
    <source>
        <dbReference type="SAM" id="MobiDB-lite"/>
    </source>
</evidence>
<evidence type="ECO:0000313" key="4">
    <source>
        <dbReference type="EMBL" id="MFD1150085.1"/>
    </source>
</evidence>
<feature type="region of interest" description="Disordered" evidence="1">
    <location>
        <begin position="42"/>
        <end position="63"/>
    </location>
</feature>
<gene>
    <name evidence="4" type="ORF">ACFQ3T_23375</name>
</gene>
<dbReference type="Gene3D" id="2.60.120.1060">
    <property type="entry name" value="NPCBM/NEW2 domain"/>
    <property type="match status" value="1"/>
</dbReference>
<dbReference type="InterPro" id="IPR038637">
    <property type="entry name" value="NPCBM_sf"/>
</dbReference>
<reference evidence="5" key="1">
    <citation type="journal article" date="2019" name="Int. J. Syst. Evol. Microbiol.">
        <title>The Global Catalogue of Microorganisms (GCM) 10K type strain sequencing project: providing services to taxonomists for standard genome sequencing and annotation.</title>
        <authorList>
            <consortium name="The Broad Institute Genomics Platform"/>
            <consortium name="The Broad Institute Genome Sequencing Center for Infectious Disease"/>
            <person name="Wu L."/>
            <person name="Ma J."/>
        </authorList>
    </citation>
    <scope>NUCLEOTIDE SEQUENCE [LARGE SCALE GENOMIC DNA]</scope>
    <source>
        <strain evidence="5">CCUG 60214</strain>
    </source>
</reference>
<protein>
    <submittedName>
        <fullName evidence="4">NPCBM/NEW2 domain-containing protein</fullName>
    </submittedName>
</protein>
<comment type="caution">
    <text evidence="4">The sequence shown here is derived from an EMBL/GenBank/DDBJ whole genome shotgun (WGS) entry which is preliminary data.</text>
</comment>
<evidence type="ECO:0000313" key="5">
    <source>
        <dbReference type="Proteomes" id="UP001597168"/>
    </source>
</evidence>
<keyword evidence="2" id="KW-0812">Transmembrane</keyword>
<name>A0ABW3QZC2_9PSEU</name>
<feature type="transmembrane region" description="Helical" evidence="2">
    <location>
        <begin position="20"/>
        <end position="39"/>
    </location>
</feature>
<dbReference type="Proteomes" id="UP001597168">
    <property type="component" value="Unassembled WGS sequence"/>
</dbReference>
<dbReference type="Pfam" id="PF08305">
    <property type="entry name" value="NPCBM"/>
    <property type="match status" value="1"/>
</dbReference>